<keyword evidence="3" id="KW-0732">Signal</keyword>
<dbReference type="Gene3D" id="1.10.101.10">
    <property type="entry name" value="PGBD-like superfamily/PGBD"/>
    <property type="match status" value="1"/>
</dbReference>
<protein>
    <submittedName>
        <fullName evidence="5">Peptidoglycan-binding protein</fullName>
    </submittedName>
</protein>
<dbReference type="InterPro" id="IPR036365">
    <property type="entry name" value="PGBD-like_sf"/>
</dbReference>
<keyword evidence="2" id="KW-0175">Coiled coil</keyword>
<comment type="subcellular location">
    <subcellularLocation>
        <location evidence="1">Cell envelope</location>
    </subcellularLocation>
</comment>
<dbReference type="InterPro" id="IPR002477">
    <property type="entry name" value="Peptidoglycan-bd-like"/>
</dbReference>
<dbReference type="Pfam" id="PF01471">
    <property type="entry name" value="PG_binding_1"/>
    <property type="match status" value="1"/>
</dbReference>
<dbReference type="InterPro" id="IPR050465">
    <property type="entry name" value="UPF0194_transport"/>
</dbReference>
<proteinExistence type="predicted"/>
<feature type="domain" description="Peptidoglycan binding-like" evidence="4">
    <location>
        <begin position="121"/>
        <end position="168"/>
    </location>
</feature>
<dbReference type="Gene3D" id="2.40.420.20">
    <property type="match status" value="1"/>
</dbReference>
<name>A0A931CK55_9ACTN</name>
<dbReference type="RefSeq" id="WP_196419466.1">
    <property type="nucleotide sequence ID" value="NZ_JADQTO010000029.1"/>
</dbReference>
<feature type="signal peptide" evidence="3">
    <location>
        <begin position="1"/>
        <end position="20"/>
    </location>
</feature>
<organism evidence="5 6">
    <name type="scientific">Actinoplanes aureus</name>
    <dbReference type="NCBI Taxonomy" id="2792083"/>
    <lineage>
        <taxon>Bacteria</taxon>
        <taxon>Bacillati</taxon>
        <taxon>Actinomycetota</taxon>
        <taxon>Actinomycetes</taxon>
        <taxon>Micromonosporales</taxon>
        <taxon>Micromonosporaceae</taxon>
        <taxon>Actinoplanes</taxon>
    </lineage>
</organism>
<accession>A0A931CK55</accession>
<reference evidence="5" key="1">
    <citation type="submission" date="2020-11" db="EMBL/GenBank/DDBJ databases">
        <title>Isolation and identification of active actinomycetes.</title>
        <authorList>
            <person name="Sun X."/>
        </authorList>
    </citation>
    <scope>NUCLEOTIDE SEQUENCE</scope>
    <source>
        <strain evidence="5">NEAU-A11</strain>
    </source>
</reference>
<evidence type="ECO:0000259" key="4">
    <source>
        <dbReference type="Pfam" id="PF01471"/>
    </source>
</evidence>
<evidence type="ECO:0000256" key="3">
    <source>
        <dbReference type="SAM" id="SignalP"/>
    </source>
</evidence>
<evidence type="ECO:0000313" key="6">
    <source>
        <dbReference type="Proteomes" id="UP000598146"/>
    </source>
</evidence>
<dbReference type="AlphaFoldDB" id="A0A931CK55"/>
<evidence type="ECO:0000313" key="5">
    <source>
        <dbReference type="EMBL" id="MBG0567693.1"/>
    </source>
</evidence>
<dbReference type="Proteomes" id="UP000598146">
    <property type="component" value="Unassembled WGS sequence"/>
</dbReference>
<feature type="chain" id="PRO_5036769189" evidence="3">
    <location>
        <begin position="21"/>
        <end position="350"/>
    </location>
</feature>
<sequence length="350" mass="36037">MRRRTTVGLAAVLTAGAAAAAVIVAGLPEAESGTGSGSTLPTTTEQVKKETLVDTESHDGSLGYGDSTTLTTRLSGTVTGLPATGATIKRGKALYHLDNDPVVLLYGSLPAYRDLSPGVEGADVKQFEKNLWALGYRGFDVDDEYTSATADAVEDWQDDLGLTETGTVELGRVVYRSGPVRADAQTATVGEAAQPGAEMLEVTGTGRVATVELDMGDQRLAKKGAAVQVTLPDGKAVPGKISDVTTFVDTSDNPNEEDTTKLRLSITFGKAPGGLDEASVTVAFTSSQRENVLTVPVNALLALAEGGYGVQVVEAATTRTVAVVTGLFADGRVEVSGGGLTEGMTVGVPE</sequence>
<dbReference type="EMBL" id="JADQTO010000029">
    <property type="protein sequence ID" value="MBG0567693.1"/>
    <property type="molecule type" value="Genomic_DNA"/>
</dbReference>
<dbReference type="InterPro" id="IPR036366">
    <property type="entry name" value="PGBDSf"/>
</dbReference>
<evidence type="ECO:0000256" key="1">
    <source>
        <dbReference type="ARBA" id="ARBA00004196"/>
    </source>
</evidence>
<dbReference type="GO" id="GO:0030313">
    <property type="term" value="C:cell envelope"/>
    <property type="evidence" value="ECO:0007669"/>
    <property type="project" value="UniProtKB-SubCell"/>
</dbReference>
<dbReference type="SUPFAM" id="SSF47090">
    <property type="entry name" value="PGBD-like"/>
    <property type="match status" value="1"/>
</dbReference>
<comment type="caution">
    <text evidence="5">The sequence shown here is derived from an EMBL/GenBank/DDBJ whole genome shotgun (WGS) entry which is preliminary data.</text>
</comment>
<keyword evidence="6" id="KW-1185">Reference proteome</keyword>
<dbReference type="PANTHER" id="PTHR32347">
    <property type="entry name" value="EFFLUX SYSTEM COMPONENT YKNX-RELATED"/>
    <property type="match status" value="1"/>
</dbReference>
<gene>
    <name evidence="5" type="ORF">I4J89_40240</name>
</gene>
<evidence type="ECO:0000256" key="2">
    <source>
        <dbReference type="ARBA" id="ARBA00023054"/>
    </source>
</evidence>